<keyword evidence="8" id="KW-0406">Ion transport</keyword>
<evidence type="ECO:0000256" key="8">
    <source>
        <dbReference type="RuleBase" id="RU362010"/>
    </source>
</evidence>
<dbReference type="GO" id="GO:0015087">
    <property type="term" value="F:cobalt ion transmembrane transporter activity"/>
    <property type="evidence" value="ECO:0007669"/>
    <property type="project" value="UniProtKB-UniRule"/>
</dbReference>
<feature type="transmembrane region" description="Helical" evidence="8">
    <location>
        <begin position="150"/>
        <end position="170"/>
    </location>
</feature>
<dbReference type="Pfam" id="PF01544">
    <property type="entry name" value="CorA"/>
    <property type="match status" value="1"/>
</dbReference>
<keyword evidence="8" id="KW-0460">Magnesium</keyword>
<dbReference type="PATRIC" id="fig|1703773.3.peg.1218"/>
<dbReference type="FunFam" id="1.20.58.340:FF:000012">
    <property type="entry name" value="Magnesium transport protein CorA"/>
    <property type="match status" value="1"/>
</dbReference>
<proteinExistence type="inferred from homology"/>
<dbReference type="CDD" id="cd12828">
    <property type="entry name" value="TmCorA-like_1"/>
    <property type="match status" value="1"/>
</dbReference>
<evidence type="ECO:0000256" key="1">
    <source>
        <dbReference type="ARBA" id="ARBA00004651"/>
    </source>
</evidence>
<gene>
    <name evidence="8" type="primary">corA</name>
    <name evidence="9" type="ORF">AMJ71_10830</name>
</gene>
<dbReference type="InterPro" id="IPR004488">
    <property type="entry name" value="Mg/Co-transport_prot_CorA"/>
</dbReference>
<sequence length="176" mass="20633">TIVDNYFIILEKLGQRIEEIEETLVGDPTPESLQVIHGLRTEMVFLRQSVWPLREVISSLERGESTLVHQTTQVFLRDLYDHTIQVIETTESFREMIAAMRDTYLSSISNRMNEVMKVLTIIATIFIPLTFIAGIYGMNFSYMPELHWRWGYFLALSAMAVVAAVMRFYFRRKKWL</sequence>
<dbReference type="PANTHER" id="PTHR46494">
    <property type="entry name" value="CORA FAMILY METAL ION TRANSPORTER (EUROFUNG)"/>
    <property type="match status" value="1"/>
</dbReference>
<dbReference type="AlphaFoldDB" id="A0A0S8J7T6"/>
<feature type="non-terminal residue" evidence="9">
    <location>
        <position position="1"/>
    </location>
</feature>
<accession>A0A0S8J7T6</accession>
<keyword evidence="5 8" id="KW-0812">Transmembrane</keyword>
<dbReference type="SUPFAM" id="SSF144083">
    <property type="entry name" value="Magnesium transport protein CorA, transmembrane region"/>
    <property type="match status" value="1"/>
</dbReference>
<evidence type="ECO:0000256" key="4">
    <source>
        <dbReference type="ARBA" id="ARBA00022475"/>
    </source>
</evidence>
<keyword evidence="4 8" id="KW-1003">Cell membrane</keyword>
<evidence type="ECO:0000313" key="10">
    <source>
        <dbReference type="Proteomes" id="UP000051035"/>
    </source>
</evidence>
<dbReference type="Proteomes" id="UP000051035">
    <property type="component" value="Unassembled WGS sequence"/>
</dbReference>
<keyword evidence="3 8" id="KW-0813">Transport</keyword>
<evidence type="ECO:0000313" key="9">
    <source>
        <dbReference type="EMBL" id="KPL05814.1"/>
    </source>
</evidence>
<feature type="transmembrane region" description="Helical" evidence="8">
    <location>
        <begin position="118"/>
        <end position="138"/>
    </location>
</feature>
<evidence type="ECO:0000256" key="7">
    <source>
        <dbReference type="ARBA" id="ARBA00023136"/>
    </source>
</evidence>
<protein>
    <recommendedName>
        <fullName evidence="8">Magnesium transport protein CorA</fullName>
    </recommendedName>
</protein>
<comment type="similarity">
    <text evidence="2 8">Belongs to the CorA metal ion transporter (MIT) (TC 1.A.35) family.</text>
</comment>
<organism evidence="9 10">
    <name type="scientific">candidate division TA06 bacterium SM1_40</name>
    <dbReference type="NCBI Taxonomy" id="1703773"/>
    <lineage>
        <taxon>Bacteria</taxon>
        <taxon>Bacteria division TA06</taxon>
    </lineage>
</organism>
<comment type="caution">
    <text evidence="9">The sequence shown here is derived from an EMBL/GenBank/DDBJ whole genome shotgun (WGS) entry which is preliminary data.</text>
</comment>
<dbReference type="Gene3D" id="1.20.58.340">
    <property type="entry name" value="Magnesium transport protein CorA, transmembrane region"/>
    <property type="match status" value="2"/>
</dbReference>
<evidence type="ECO:0000256" key="6">
    <source>
        <dbReference type="ARBA" id="ARBA00022989"/>
    </source>
</evidence>
<dbReference type="GO" id="GO:0005886">
    <property type="term" value="C:plasma membrane"/>
    <property type="evidence" value="ECO:0007669"/>
    <property type="project" value="UniProtKB-SubCell"/>
</dbReference>
<dbReference type="PANTHER" id="PTHR46494:SF1">
    <property type="entry name" value="CORA FAMILY METAL ION TRANSPORTER (EUROFUNG)"/>
    <property type="match status" value="1"/>
</dbReference>
<dbReference type="InterPro" id="IPR002523">
    <property type="entry name" value="MgTranspt_CorA/ZnTranspt_ZntB"/>
</dbReference>
<keyword evidence="7 8" id="KW-0472">Membrane</keyword>
<dbReference type="GO" id="GO:0050897">
    <property type="term" value="F:cobalt ion binding"/>
    <property type="evidence" value="ECO:0007669"/>
    <property type="project" value="TreeGrafter"/>
</dbReference>
<keyword evidence="6 8" id="KW-1133">Transmembrane helix</keyword>
<evidence type="ECO:0000256" key="2">
    <source>
        <dbReference type="ARBA" id="ARBA00009765"/>
    </source>
</evidence>
<dbReference type="GO" id="GO:0000287">
    <property type="term" value="F:magnesium ion binding"/>
    <property type="evidence" value="ECO:0007669"/>
    <property type="project" value="TreeGrafter"/>
</dbReference>
<dbReference type="EMBL" id="LJVA01000181">
    <property type="protein sequence ID" value="KPL05814.1"/>
    <property type="molecule type" value="Genomic_DNA"/>
</dbReference>
<evidence type="ECO:0000256" key="3">
    <source>
        <dbReference type="ARBA" id="ARBA00022448"/>
    </source>
</evidence>
<comment type="function">
    <text evidence="8">Mediates influx of magnesium ions.</text>
</comment>
<name>A0A0S8J7T6_UNCT6</name>
<evidence type="ECO:0000256" key="5">
    <source>
        <dbReference type="ARBA" id="ARBA00022692"/>
    </source>
</evidence>
<dbReference type="InterPro" id="IPR045863">
    <property type="entry name" value="CorA_TM1_TM2"/>
</dbReference>
<dbReference type="GO" id="GO:0015095">
    <property type="term" value="F:magnesium ion transmembrane transporter activity"/>
    <property type="evidence" value="ECO:0007669"/>
    <property type="project" value="UniProtKB-UniRule"/>
</dbReference>
<dbReference type="SUPFAM" id="SSF143865">
    <property type="entry name" value="CorA soluble domain-like"/>
    <property type="match status" value="1"/>
</dbReference>
<comment type="subcellular location">
    <subcellularLocation>
        <location evidence="1">Cell membrane</location>
        <topology evidence="1">Multi-pass membrane protein</topology>
    </subcellularLocation>
    <subcellularLocation>
        <location evidence="8">Membrane</location>
        <topology evidence="8">Multi-pass membrane protein</topology>
    </subcellularLocation>
</comment>
<reference evidence="9 10" key="1">
    <citation type="journal article" date="2015" name="Microbiome">
        <title>Genomic resolution of linkages in carbon, nitrogen, and sulfur cycling among widespread estuary sediment bacteria.</title>
        <authorList>
            <person name="Baker B.J."/>
            <person name="Lazar C.S."/>
            <person name="Teske A.P."/>
            <person name="Dick G.J."/>
        </authorList>
    </citation>
    <scope>NUCLEOTIDE SEQUENCE [LARGE SCALE GENOMIC DNA]</scope>
    <source>
        <strain evidence="9">SM1_40</strain>
    </source>
</reference>
<dbReference type="InterPro" id="IPR045861">
    <property type="entry name" value="CorA_cytoplasmic_dom"/>
</dbReference>
<dbReference type="NCBIfam" id="TIGR00383">
    <property type="entry name" value="corA"/>
    <property type="match status" value="1"/>
</dbReference>